<evidence type="ECO:0000256" key="19">
    <source>
        <dbReference type="PIRSR" id="PIRSR000732-2"/>
    </source>
</evidence>
<evidence type="ECO:0000256" key="15">
    <source>
        <dbReference type="ARBA" id="ARBA00022842"/>
    </source>
</evidence>
<dbReference type="Gene3D" id="1.10.274.10">
    <property type="entry name" value="PtsI, HPr-binding domain"/>
    <property type="match status" value="1"/>
</dbReference>
<comment type="catalytic activity">
    <reaction evidence="1 17">
        <text>L-histidyl-[protein] + phosphoenolpyruvate = N(pros)-phospho-L-histidyl-[protein] + pyruvate</text>
        <dbReference type="Rhea" id="RHEA:23880"/>
        <dbReference type="Rhea" id="RHEA-COMP:9745"/>
        <dbReference type="Rhea" id="RHEA-COMP:9746"/>
        <dbReference type="ChEBI" id="CHEBI:15361"/>
        <dbReference type="ChEBI" id="CHEBI:29979"/>
        <dbReference type="ChEBI" id="CHEBI:58702"/>
        <dbReference type="ChEBI" id="CHEBI:64837"/>
        <dbReference type="EC" id="2.7.3.9"/>
    </reaction>
</comment>
<evidence type="ECO:0000256" key="16">
    <source>
        <dbReference type="ARBA" id="ARBA00033235"/>
    </source>
</evidence>
<evidence type="ECO:0000256" key="9">
    <source>
        <dbReference type="ARBA" id="ARBA00022490"/>
    </source>
</evidence>
<evidence type="ECO:0000256" key="14">
    <source>
        <dbReference type="ARBA" id="ARBA00022777"/>
    </source>
</evidence>
<dbReference type="GO" id="GO:0008965">
    <property type="term" value="F:phosphoenolpyruvate-protein phosphotransferase activity"/>
    <property type="evidence" value="ECO:0007669"/>
    <property type="project" value="UniProtKB-EC"/>
</dbReference>
<evidence type="ECO:0000259" key="21">
    <source>
        <dbReference type="Pfam" id="PF00391"/>
    </source>
</evidence>
<dbReference type="PRINTS" id="PR01736">
    <property type="entry name" value="PHPHTRNFRASE"/>
</dbReference>
<evidence type="ECO:0000256" key="3">
    <source>
        <dbReference type="ARBA" id="ARBA00002728"/>
    </source>
</evidence>
<dbReference type="Gene3D" id="3.20.20.60">
    <property type="entry name" value="Phosphoenolpyruvate-binding domains"/>
    <property type="match status" value="1"/>
</dbReference>
<feature type="binding site" evidence="19">
    <location>
        <begin position="452"/>
        <end position="453"/>
    </location>
    <ligand>
        <name>phosphoenolpyruvate</name>
        <dbReference type="ChEBI" id="CHEBI:58702"/>
    </ligand>
</feature>
<dbReference type="Pfam" id="PF05524">
    <property type="entry name" value="PEP-utilisers_N"/>
    <property type="match status" value="1"/>
</dbReference>
<evidence type="ECO:0000256" key="11">
    <source>
        <dbReference type="ARBA" id="ARBA00022679"/>
    </source>
</evidence>
<evidence type="ECO:0000256" key="8">
    <source>
        <dbReference type="ARBA" id="ARBA00022448"/>
    </source>
</evidence>
<comment type="cofactor">
    <cofactor evidence="2 17 20">
        <name>Mg(2+)</name>
        <dbReference type="ChEBI" id="CHEBI:18420"/>
    </cofactor>
</comment>
<evidence type="ECO:0000259" key="23">
    <source>
        <dbReference type="Pfam" id="PF05524"/>
    </source>
</evidence>
<comment type="function">
    <text evidence="3 17">General (non sugar-specific) component of the phosphoenolpyruvate-dependent sugar phosphotransferase system (sugar PTS). This major carbohydrate active-transport system catalyzes the phosphorylation of incoming sugar substrates concomitantly with their translocation across the cell membrane. Enzyme I transfers the phosphoryl group from phosphoenolpyruvate (PEP) to the phosphoryl carrier protein (HPr).</text>
</comment>
<dbReference type="Pfam" id="PF02896">
    <property type="entry name" value="PEP-utilizers_C"/>
    <property type="match status" value="1"/>
</dbReference>
<dbReference type="Gene3D" id="3.50.30.10">
    <property type="entry name" value="Phosphohistidine domain"/>
    <property type="match status" value="1"/>
</dbReference>
<dbReference type="KEGG" id="baqk:QN215_03350"/>
<evidence type="ECO:0000256" key="18">
    <source>
        <dbReference type="PIRSR" id="PIRSR000732-1"/>
    </source>
</evidence>
<evidence type="ECO:0000256" key="13">
    <source>
        <dbReference type="ARBA" id="ARBA00022723"/>
    </source>
</evidence>
<keyword evidence="10 17" id="KW-0762">Sugar transport</keyword>
<dbReference type="InterPro" id="IPR024692">
    <property type="entry name" value="PTS_EI"/>
</dbReference>
<feature type="active site" description="Proton donor" evidence="18">
    <location>
        <position position="500"/>
    </location>
</feature>
<evidence type="ECO:0000256" key="7">
    <source>
        <dbReference type="ARBA" id="ARBA00016544"/>
    </source>
</evidence>
<feature type="binding site" evidence="20">
    <location>
        <position position="453"/>
    </location>
    <ligand>
        <name>Mg(2+)</name>
        <dbReference type="ChEBI" id="CHEBI:18420"/>
    </ligand>
</feature>
<keyword evidence="13 17" id="KW-0479">Metal-binding</keyword>
<dbReference type="GO" id="GO:0046872">
    <property type="term" value="F:metal ion binding"/>
    <property type="evidence" value="ECO:0007669"/>
    <property type="project" value="UniProtKB-KW"/>
</dbReference>
<feature type="binding site" evidence="19">
    <location>
        <position position="330"/>
    </location>
    <ligand>
        <name>phosphoenolpyruvate</name>
        <dbReference type="ChEBI" id="CHEBI:58702"/>
    </ligand>
</feature>
<dbReference type="GO" id="GO:0009401">
    <property type="term" value="P:phosphoenolpyruvate-dependent sugar phosphotransferase system"/>
    <property type="evidence" value="ECO:0007669"/>
    <property type="project" value="UniProtKB-KW"/>
</dbReference>
<name>A0AB39U842_9BIFI</name>
<dbReference type="InterPro" id="IPR015813">
    <property type="entry name" value="Pyrv/PenolPyrv_kinase-like_dom"/>
</dbReference>
<feature type="binding site" evidence="20">
    <location>
        <position position="429"/>
    </location>
    <ligand>
        <name>Mg(2+)</name>
        <dbReference type="ChEBI" id="CHEBI:18420"/>
    </ligand>
</feature>
<dbReference type="GO" id="GO:0016301">
    <property type="term" value="F:kinase activity"/>
    <property type="evidence" value="ECO:0007669"/>
    <property type="project" value="UniProtKB-KW"/>
</dbReference>
<dbReference type="Pfam" id="PF00391">
    <property type="entry name" value="PEP-utilizers"/>
    <property type="match status" value="1"/>
</dbReference>
<evidence type="ECO:0000256" key="12">
    <source>
        <dbReference type="ARBA" id="ARBA00022683"/>
    </source>
</evidence>
<feature type="domain" description="PEP-utilising enzyme mobile" evidence="21">
    <location>
        <begin position="151"/>
        <end position="223"/>
    </location>
</feature>
<feature type="binding site" evidence="19">
    <location>
        <position position="294"/>
    </location>
    <ligand>
        <name>phosphoenolpyruvate</name>
        <dbReference type="ChEBI" id="CHEBI:58702"/>
    </ligand>
</feature>
<keyword evidence="8 17" id="KW-0813">Transport</keyword>
<evidence type="ECO:0000256" key="6">
    <source>
        <dbReference type="ARBA" id="ARBA00012232"/>
    </source>
</evidence>
<proteinExistence type="inferred from homology"/>
<feature type="binding site" evidence="19">
    <location>
        <position position="463"/>
    </location>
    <ligand>
        <name>phosphoenolpyruvate</name>
        <dbReference type="ChEBI" id="CHEBI:58702"/>
    </ligand>
</feature>
<reference evidence="24" key="1">
    <citation type="submission" date="2023-07" db="EMBL/GenBank/DDBJ databases">
        <title>Bifidobacterium aquikefiriaerophilum sp. nov. and Bifidobacterium eccum sp. nov., isolated from water kefir.</title>
        <authorList>
            <person name="Breselge S."/>
            <person name="Bellassi P."/>
            <person name="Barcenilla C."/>
            <person name="Alvarez-Ordonez A."/>
            <person name="Morelli L."/>
            <person name="Cotter P.D."/>
        </authorList>
    </citation>
    <scope>NUCLEOTIDE SEQUENCE</scope>
    <source>
        <strain evidence="24">WK041_4_12</strain>
    </source>
</reference>
<evidence type="ECO:0000313" key="24">
    <source>
        <dbReference type="EMBL" id="XDS45167.1"/>
    </source>
</evidence>
<dbReference type="EC" id="2.7.3.9" evidence="6 17"/>
<keyword evidence="15 17" id="KW-0460">Magnesium</keyword>
<dbReference type="InterPro" id="IPR036637">
    <property type="entry name" value="Phosphohistidine_dom_sf"/>
</dbReference>
<comment type="subcellular location">
    <subcellularLocation>
        <location evidence="4 17">Cytoplasm</location>
    </subcellularLocation>
</comment>
<evidence type="ECO:0000256" key="1">
    <source>
        <dbReference type="ARBA" id="ARBA00000683"/>
    </source>
</evidence>
<dbReference type="InterPro" id="IPR023151">
    <property type="entry name" value="PEP_util_CS"/>
</dbReference>
<keyword evidence="11 17" id="KW-0808">Transferase</keyword>
<evidence type="ECO:0000256" key="2">
    <source>
        <dbReference type="ARBA" id="ARBA00001946"/>
    </source>
</evidence>
<dbReference type="InterPro" id="IPR006318">
    <property type="entry name" value="PTS_EI-like"/>
</dbReference>
<dbReference type="InterPro" id="IPR036618">
    <property type="entry name" value="PtsI_HPr-bd_sf"/>
</dbReference>
<dbReference type="PANTHER" id="PTHR46244">
    <property type="entry name" value="PHOSPHOENOLPYRUVATE-PROTEIN PHOSPHOTRANSFERASE"/>
    <property type="match status" value="1"/>
</dbReference>
<keyword evidence="9 17" id="KW-0963">Cytoplasm</keyword>
<dbReference type="SUPFAM" id="SSF51621">
    <property type="entry name" value="Phosphoenolpyruvate/pyruvate domain"/>
    <property type="match status" value="1"/>
</dbReference>
<dbReference type="InterPro" id="IPR008279">
    <property type="entry name" value="PEP-util_enz_mobile_dom"/>
</dbReference>
<feature type="domain" description="PEP-utilising enzyme C-terminal" evidence="22">
    <location>
        <begin position="252"/>
        <end position="536"/>
    </location>
</feature>
<keyword evidence="12 17" id="KW-0598">Phosphotransferase system</keyword>
<protein>
    <recommendedName>
        <fullName evidence="7 17">Phosphoenolpyruvate-protein phosphotransferase</fullName>
        <ecNumber evidence="6 17">2.7.3.9</ecNumber>
    </recommendedName>
    <alternativeName>
        <fullName evidence="16 17">Phosphotransferase system, enzyme I</fullName>
    </alternativeName>
</protein>
<dbReference type="NCBIfam" id="TIGR01417">
    <property type="entry name" value="PTS_I_fam"/>
    <property type="match status" value="1"/>
</dbReference>
<feature type="active site" description="Tele-phosphohistidine intermediate" evidence="18">
    <location>
        <position position="187"/>
    </location>
</feature>
<feature type="domain" description="Phosphotransferase system enzyme I N-terminal" evidence="23">
    <location>
        <begin position="5"/>
        <end position="124"/>
    </location>
</feature>
<organism evidence="24">
    <name type="scientific">Bifidobacterium aquikefiricola</name>
    <dbReference type="NCBI Taxonomy" id="3059038"/>
    <lineage>
        <taxon>Bacteria</taxon>
        <taxon>Bacillati</taxon>
        <taxon>Actinomycetota</taxon>
        <taxon>Actinomycetes</taxon>
        <taxon>Bifidobacteriales</taxon>
        <taxon>Bifidobacteriaceae</taxon>
        <taxon>Bifidobacterium</taxon>
    </lineage>
</organism>
<dbReference type="PANTHER" id="PTHR46244:SF3">
    <property type="entry name" value="PHOSPHOENOLPYRUVATE-PROTEIN PHOSPHOTRANSFERASE"/>
    <property type="match status" value="1"/>
</dbReference>
<evidence type="ECO:0000256" key="20">
    <source>
        <dbReference type="PIRSR" id="PIRSR000732-3"/>
    </source>
</evidence>
<comment type="similarity">
    <text evidence="5 17">Belongs to the PEP-utilizing enzyme family.</text>
</comment>
<dbReference type="PIRSF" id="PIRSF000732">
    <property type="entry name" value="PTS_enzyme_I"/>
    <property type="match status" value="1"/>
</dbReference>
<gene>
    <name evidence="24" type="primary">ptsP</name>
    <name evidence="24" type="ORF">QN215_03350</name>
</gene>
<sequence>MKILKGTGVSAGIAMGAVRFLSGAEHSEHRVIDNVDSEIGRLHDAMDAAVSQLDALYRKTAGELGEDKAELFRSHSLMLKDPDFTDQIESIIRKHVNAEAAVQEVGERFASVFAKMDNAYMKERASDVKDVSQRVIGILEGTGNADMTFGEEPLIIAAENLVPSQTAQLDRNSVMGFVTSQGSTNSHTAILARTMGLPAIIGVGDALNSDVEGHVLAIDGFTGEVVIDPDPDTMKRYELKNKQYESHIQMLKSLKGKKTETRAGQTVRLFANIGRPSDMDAVMNNDAEGIGLFRSEFLYLESEDFPSEETQFKAYREVAERMQQKQVVIRTLDIGADKQADYFGLKAEENPALGYRAIRICLTEPEIFKVQLRAILRASAYGNVAIMLPMITSVQEVLDAKAIVEEVKTELDDKHIDFNHDMQVGIMIETPASVIMAEELAAEVDFFSIGTNDLTQYTLACDRQNANLTRFADPHSPAVLRMISMAAEAAHHHDIWCGICGELGADPSLTQTFLNIGIDELSVSPSSILPLRKAILEA</sequence>
<dbReference type="InterPro" id="IPR008731">
    <property type="entry name" value="PTS_EIN"/>
</dbReference>
<dbReference type="InterPro" id="IPR000121">
    <property type="entry name" value="PEP_util_C"/>
</dbReference>
<evidence type="ECO:0000256" key="10">
    <source>
        <dbReference type="ARBA" id="ARBA00022597"/>
    </source>
</evidence>
<accession>A0AB39U842</accession>
<dbReference type="SUPFAM" id="SSF47831">
    <property type="entry name" value="Enzyme I of the PEP:sugar phosphotransferase system HPr-binding (sub)domain"/>
    <property type="match status" value="1"/>
</dbReference>
<evidence type="ECO:0000256" key="17">
    <source>
        <dbReference type="PIRNR" id="PIRNR000732"/>
    </source>
</evidence>
<dbReference type="EMBL" id="CP129674">
    <property type="protein sequence ID" value="XDS45167.1"/>
    <property type="molecule type" value="Genomic_DNA"/>
</dbReference>
<dbReference type="InterPro" id="IPR040442">
    <property type="entry name" value="Pyrv_kinase-like_dom_sf"/>
</dbReference>
<dbReference type="GO" id="GO:0005737">
    <property type="term" value="C:cytoplasm"/>
    <property type="evidence" value="ECO:0007669"/>
    <property type="project" value="UniProtKB-SubCell"/>
</dbReference>
<evidence type="ECO:0000256" key="5">
    <source>
        <dbReference type="ARBA" id="ARBA00007837"/>
    </source>
</evidence>
<evidence type="ECO:0000256" key="4">
    <source>
        <dbReference type="ARBA" id="ARBA00004496"/>
    </source>
</evidence>
<dbReference type="InterPro" id="IPR050499">
    <property type="entry name" value="PEP-utilizing_PTS_enzyme"/>
</dbReference>
<keyword evidence="14 17" id="KW-0418">Kinase</keyword>
<dbReference type="RefSeq" id="WP_369344706.1">
    <property type="nucleotide sequence ID" value="NZ_CP129674.1"/>
</dbReference>
<dbReference type="PROSITE" id="PS00742">
    <property type="entry name" value="PEP_ENZYMES_2"/>
    <property type="match status" value="1"/>
</dbReference>
<dbReference type="AlphaFoldDB" id="A0AB39U842"/>
<evidence type="ECO:0000259" key="22">
    <source>
        <dbReference type="Pfam" id="PF02896"/>
    </source>
</evidence>
<dbReference type="SUPFAM" id="SSF52009">
    <property type="entry name" value="Phosphohistidine domain"/>
    <property type="match status" value="1"/>
</dbReference>